<dbReference type="Proteomes" id="UP000283523">
    <property type="component" value="Unassembled WGS sequence"/>
</dbReference>
<comment type="caution">
    <text evidence="5">The sequence shown here is derived from an EMBL/GenBank/DDBJ whole genome shotgun (WGS) entry which is preliminary data.</text>
</comment>
<dbReference type="Gene3D" id="1.10.3290.10">
    <property type="entry name" value="Fido-like domain"/>
    <property type="match status" value="1"/>
</dbReference>
<proteinExistence type="predicted"/>
<dbReference type="GO" id="GO:0005524">
    <property type="term" value="F:ATP binding"/>
    <property type="evidence" value="ECO:0007669"/>
    <property type="project" value="UniProtKB-KW"/>
</dbReference>
<name>A0A418ME32_9BACT</name>
<protein>
    <submittedName>
        <fullName evidence="5">Fic family protein</fullName>
    </submittedName>
</protein>
<evidence type="ECO:0000313" key="6">
    <source>
        <dbReference type="Proteomes" id="UP000283523"/>
    </source>
</evidence>
<dbReference type="SUPFAM" id="SSF140931">
    <property type="entry name" value="Fic-like"/>
    <property type="match status" value="1"/>
</dbReference>
<dbReference type="InterPro" id="IPR036597">
    <property type="entry name" value="Fido-like_dom_sf"/>
</dbReference>
<dbReference type="Pfam" id="PF02661">
    <property type="entry name" value="Fic"/>
    <property type="match status" value="1"/>
</dbReference>
<dbReference type="InterPro" id="IPR040198">
    <property type="entry name" value="Fido_containing"/>
</dbReference>
<feature type="binding site" evidence="2">
    <location>
        <begin position="209"/>
        <end position="210"/>
    </location>
    <ligand>
        <name>ATP</name>
        <dbReference type="ChEBI" id="CHEBI:30616"/>
    </ligand>
</feature>
<organism evidence="5 6">
    <name type="scientific">Fibrisoma montanum</name>
    <dbReference type="NCBI Taxonomy" id="2305895"/>
    <lineage>
        <taxon>Bacteria</taxon>
        <taxon>Pseudomonadati</taxon>
        <taxon>Bacteroidota</taxon>
        <taxon>Cytophagia</taxon>
        <taxon>Cytophagales</taxon>
        <taxon>Spirosomataceae</taxon>
        <taxon>Fibrisoma</taxon>
    </lineage>
</organism>
<evidence type="ECO:0000256" key="3">
    <source>
        <dbReference type="PIRSR" id="PIRSR640198-3"/>
    </source>
</evidence>
<evidence type="ECO:0000259" key="4">
    <source>
        <dbReference type="PROSITE" id="PS51459"/>
    </source>
</evidence>
<feature type="domain" description="Fido" evidence="4">
    <location>
        <begin position="92"/>
        <end position="231"/>
    </location>
</feature>
<evidence type="ECO:0000313" key="5">
    <source>
        <dbReference type="EMBL" id="RIV25025.1"/>
    </source>
</evidence>
<keyword evidence="6" id="KW-1185">Reference proteome</keyword>
<keyword evidence="2" id="KW-0067">ATP-binding</keyword>
<evidence type="ECO:0000256" key="1">
    <source>
        <dbReference type="PIRSR" id="PIRSR640198-1"/>
    </source>
</evidence>
<dbReference type="PROSITE" id="PS51459">
    <property type="entry name" value="FIDO"/>
    <property type="match status" value="1"/>
</dbReference>
<dbReference type="EMBL" id="QXED01000002">
    <property type="protein sequence ID" value="RIV25025.1"/>
    <property type="molecule type" value="Genomic_DNA"/>
</dbReference>
<dbReference type="PANTHER" id="PTHR13504">
    <property type="entry name" value="FIDO DOMAIN-CONTAINING PROTEIN DDB_G0283145"/>
    <property type="match status" value="1"/>
</dbReference>
<reference evidence="5 6" key="1">
    <citation type="submission" date="2018-08" db="EMBL/GenBank/DDBJ databases">
        <title>Fibrisoma montanum sp. nov., isolated from Danxia mountain soil.</title>
        <authorList>
            <person name="Huang Y."/>
        </authorList>
    </citation>
    <scope>NUCLEOTIDE SEQUENCE [LARGE SCALE GENOMIC DNA]</scope>
    <source>
        <strain evidence="5 6">HYT19</strain>
    </source>
</reference>
<sequence>MQSQLDHLDQLKAQLDTVRHRDNDRIRQALELEYTYESNRIEGNTLTLRETDLVLNEGLTIGGKPLKDHLEAINHRDALDYMKDIVQQRVNLSERVLLDLHSLILRGIDRENAGRYRQVPVLIRGSRFVPPQPYLVARQMEDLFHWYENETKSLHPVVLAAELHERLVTIHPFIDGNGRTARLIMNLILLRHGFPLAILKGDADARITYYNALETAQTSGDKSDFIRLVADTVQAALERLLSLLR</sequence>
<feature type="active site" evidence="1">
    <location>
        <position position="171"/>
    </location>
</feature>
<accession>A0A418ME32</accession>
<dbReference type="InterPro" id="IPR003812">
    <property type="entry name" value="Fido"/>
</dbReference>
<dbReference type="PANTHER" id="PTHR13504:SF38">
    <property type="entry name" value="FIDO DOMAIN-CONTAINING PROTEIN"/>
    <property type="match status" value="1"/>
</dbReference>
<feature type="binding site" evidence="2">
    <location>
        <begin position="175"/>
        <end position="182"/>
    </location>
    <ligand>
        <name>ATP</name>
        <dbReference type="ChEBI" id="CHEBI:30616"/>
    </ligand>
</feature>
<gene>
    <name evidence="5" type="ORF">DYU11_06820</name>
</gene>
<dbReference type="OrthoDB" id="9813719at2"/>
<evidence type="ECO:0000256" key="2">
    <source>
        <dbReference type="PIRSR" id="PIRSR640198-2"/>
    </source>
</evidence>
<keyword evidence="2" id="KW-0547">Nucleotide-binding</keyword>
<dbReference type="RefSeq" id="WP_119666911.1">
    <property type="nucleotide sequence ID" value="NZ_QXED01000002.1"/>
</dbReference>
<feature type="site" description="Important for autoinhibition of adenylyltransferase activity" evidence="3">
    <location>
        <position position="42"/>
    </location>
</feature>
<dbReference type="AlphaFoldDB" id="A0A418ME32"/>